<accession>A0ABV5AJ12</accession>
<dbReference type="RefSeq" id="WP_275474977.1">
    <property type="nucleotide sequence ID" value="NZ_CP162940.1"/>
</dbReference>
<keyword evidence="3" id="KW-1185">Reference proteome</keyword>
<protein>
    <submittedName>
        <fullName evidence="2">Uncharacterized protein</fullName>
    </submittedName>
</protein>
<keyword evidence="1" id="KW-0472">Membrane</keyword>
<dbReference type="EMBL" id="JBDXSU010000018">
    <property type="protein sequence ID" value="MFB5192251.1"/>
    <property type="molecule type" value="Genomic_DNA"/>
</dbReference>
<evidence type="ECO:0000256" key="1">
    <source>
        <dbReference type="SAM" id="Phobius"/>
    </source>
</evidence>
<reference evidence="2 3" key="1">
    <citation type="journal article" date="2024" name="Int. J. Mol. Sci.">
        <title>Exploration of Alicyclobacillus spp. Genome in Search of Antibiotic Resistance.</title>
        <authorList>
            <person name="Bucka-Kolendo J."/>
            <person name="Kiousi D.E."/>
            <person name="Dekowska A."/>
            <person name="Mikolajczuk-Szczyrba A."/>
            <person name="Karadedos D.M."/>
            <person name="Michael P."/>
            <person name="Galanis A."/>
            <person name="Sokolowska B."/>
        </authorList>
    </citation>
    <scope>NUCLEOTIDE SEQUENCE [LARGE SCALE GENOMIC DNA]</scope>
    <source>
        <strain evidence="2 3">KKP 3000</strain>
    </source>
</reference>
<proteinExistence type="predicted"/>
<name>A0ABV5AJ12_9BACL</name>
<sequence length="198" mass="21994">MKQAMRERGTPLEFLFTLITLVASGFSGALLFAIAEAGYSSFQQLAEDVIIPGIVILILVYLIAKVRKWRWLSQGLWIGFWPGAVSTIVLEVVRIIGFRVFHSMPGDLPTLMGVLMTGRIMQGPDAVSTFLGYADHFWNGAAFSTIYVLLFGKRNWWVGVIVKSISSLTPSPPQPRQIPCHAWLFSTFSHSHPISAVK</sequence>
<feature type="transmembrane region" description="Helical" evidence="1">
    <location>
        <begin position="136"/>
        <end position="152"/>
    </location>
</feature>
<evidence type="ECO:0000313" key="2">
    <source>
        <dbReference type="EMBL" id="MFB5192251.1"/>
    </source>
</evidence>
<keyword evidence="1" id="KW-0812">Transmembrane</keyword>
<gene>
    <name evidence="2" type="ORF">KKP3000_001046</name>
</gene>
<feature type="transmembrane region" description="Helical" evidence="1">
    <location>
        <begin position="76"/>
        <end position="101"/>
    </location>
</feature>
<keyword evidence="1" id="KW-1133">Transmembrane helix</keyword>
<evidence type="ECO:0000313" key="3">
    <source>
        <dbReference type="Proteomes" id="UP001579974"/>
    </source>
</evidence>
<dbReference type="Proteomes" id="UP001579974">
    <property type="component" value="Unassembled WGS sequence"/>
</dbReference>
<feature type="transmembrane region" description="Helical" evidence="1">
    <location>
        <begin position="12"/>
        <end position="33"/>
    </location>
</feature>
<feature type="transmembrane region" description="Helical" evidence="1">
    <location>
        <begin position="45"/>
        <end position="64"/>
    </location>
</feature>
<organism evidence="2 3">
    <name type="scientific">Alicyclobacillus fastidiosus</name>
    <dbReference type="NCBI Taxonomy" id="392011"/>
    <lineage>
        <taxon>Bacteria</taxon>
        <taxon>Bacillati</taxon>
        <taxon>Bacillota</taxon>
        <taxon>Bacilli</taxon>
        <taxon>Bacillales</taxon>
        <taxon>Alicyclobacillaceae</taxon>
        <taxon>Alicyclobacillus</taxon>
    </lineage>
</organism>
<comment type="caution">
    <text evidence="2">The sequence shown here is derived from an EMBL/GenBank/DDBJ whole genome shotgun (WGS) entry which is preliminary data.</text>
</comment>